<evidence type="ECO:0000256" key="1">
    <source>
        <dbReference type="SAM" id="Phobius"/>
    </source>
</evidence>
<dbReference type="EMBL" id="CP002915">
    <property type="protein sequence ID" value="AEK29658.1"/>
    <property type="molecule type" value="Genomic_DNA"/>
</dbReference>
<feature type="transmembrane region" description="Helical" evidence="1">
    <location>
        <begin position="21"/>
        <end position="46"/>
    </location>
</feature>
<feature type="transmembrane region" description="Helical" evidence="1">
    <location>
        <begin position="238"/>
        <end position="256"/>
    </location>
</feature>
<keyword evidence="1" id="KW-1133">Transmembrane helix</keyword>
<dbReference type="Proteomes" id="UP000008394">
    <property type="component" value="Chromosome"/>
</dbReference>
<keyword evidence="1" id="KW-0472">Membrane</keyword>
<accession>A0A806FPB7</accession>
<organism evidence="2 3">
    <name type="scientific">Bifidobacterium animalis subsp. lactis CNCM I-2494</name>
    <dbReference type="NCBI Taxonomy" id="1042403"/>
    <lineage>
        <taxon>Bacteria</taxon>
        <taxon>Bacillati</taxon>
        <taxon>Actinomycetota</taxon>
        <taxon>Actinomycetes</taxon>
        <taxon>Bifidobacteriales</taxon>
        <taxon>Bifidobacteriaceae</taxon>
        <taxon>Bifidobacterium</taxon>
    </lineage>
</organism>
<dbReference type="AlphaFoldDB" id="A0A806FPB7"/>
<reference evidence="2 3" key="1">
    <citation type="journal article" date="2011" name="J. Bacteriol.">
        <title>Genome Sequence of the Probiotic Strain Bifidobacterium animalis subsp. lactis CNCM I-2494.</title>
        <authorList>
            <person name="Chervaux C."/>
            <person name="Grimaldi C."/>
            <person name="Bolotin A."/>
            <person name="Quinquis B."/>
            <person name="Legrain-Raspaud S."/>
            <person name="van Hylckama Vlieg J.E."/>
            <person name="Denariaz G."/>
            <person name="Smokvina T."/>
        </authorList>
    </citation>
    <scope>NUCLEOTIDE SEQUENCE [LARGE SCALE GENOMIC DNA]</scope>
    <source>
        <strain evidence="2 3">CNCM I-2494</strain>
    </source>
</reference>
<sequence>MAAIRRTLGHQAGAGTKVRRMAFVAALAAALSVLLMIWAAPAAVSWRLQTVESGVADHACEPACGISVMLSSIIASLQAGAALEPALERAFDSVFPERRCGGARARHMRDPTTSGDGHAVGVYAVCDGEGNVDVTQMARLFAACRLPHERASHCAQVACGVAVASAVSLELGCPAARCLEAVRAGYLRARLQDDLRANAFAMPKSTARMLLALPAVVVFLGELLGADPLGMLFGSAQGRAMLCLGTICYVGGLLWMQRLLAADG</sequence>
<dbReference type="KEGG" id="bnm:BALAC2494_00916"/>
<name>A0A806FPB7_BIFAN</name>
<evidence type="ECO:0000313" key="3">
    <source>
        <dbReference type="Proteomes" id="UP000008394"/>
    </source>
</evidence>
<gene>
    <name evidence="2" type="ORF">BALAC2494_00916</name>
</gene>
<feature type="transmembrane region" description="Helical" evidence="1">
    <location>
        <begin position="209"/>
        <end position="226"/>
    </location>
</feature>
<proteinExistence type="predicted"/>
<keyword evidence="1" id="KW-0812">Transmembrane</keyword>
<evidence type="ECO:0000313" key="2">
    <source>
        <dbReference type="EMBL" id="AEK29658.1"/>
    </source>
</evidence>
<protein>
    <submittedName>
        <fullName evidence="2">Hypothetical membrane associated protein</fullName>
    </submittedName>
</protein>